<keyword evidence="4 9" id="KW-1133">Transmembrane helix</keyword>
<dbReference type="Proteomes" id="UP000477651">
    <property type="component" value="Unassembled WGS sequence"/>
</dbReference>
<comment type="caution">
    <text evidence="11">The sequence shown here is derived from an EMBL/GenBank/DDBJ whole genome shotgun (WGS) entry which is preliminary data.</text>
</comment>
<feature type="domain" description="Sulfatase N-terminal" evidence="10">
    <location>
        <begin position="272"/>
        <end position="564"/>
    </location>
</feature>
<dbReference type="GO" id="GO:0016740">
    <property type="term" value="F:transferase activity"/>
    <property type="evidence" value="ECO:0007669"/>
    <property type="project" value="UniProtKB-KW"/>
</dbReference>
<evidence type="ECO:0000256" key="3">
    <source>
        <dbReference type="ARBA" id="ARBA00022692"/>
    </source>
</evidence>
<evidence type="ECO:0000256" key="2">
    <source>
        <dbReference type="ARBA" id="ARBA00022475"/>
    </source>
</evidence>
<keyword evidence="2" id="KW-1003">Cell membrane</keyword>
<keyword evidence="7" id="KW-0464">Manganese</keyword>
<evidence type="ECO:0000256" key="7">
    <source>
        <dbReference type="PIRSR" id="PIRSR005091-2"/>
    </source>
</evidence>
<feature type="transmembrane region" description="Helical" evidence="9">
    <location>
        <begin position="12"/>
        <end position="33"/>
    </location>
</feature>
<sequence length="645" mass="74046">MLIRHAILPPLIRIVLFGLFGFAVTRLNLYLSYPDYFNVLNTNEVAIAFLKGIQFDIATLATTCLLFFILLLLPFKAIQKNRIRLLASYAIGIILFILFAYSLIDTSYFGEVKRHIGSEILNISHDIGAISGIAFSSRLGDTIRGVFILLGLWLIWSFFVIKPIKQSTAYLPSSIIIRLICFLLGAAFLVFAIRGFIPKGRPLNIADAFTQNGKLQQANLILNPTYLTFRESQKRLHQTPLKLVDKETLSTFEHNNPQFFTWQNPQAIPSKKNIVFILLESWTYKYIDSLSGSHYQATPFFDSLVKQSQVWDNYYAAGQRSIIGIQSVLSSIPALPNEPTIGFGLEIKQMSRIADIANQYNYRTIMMQTSNRRSFQMENIAKAQGFSEYYGKEDIPIIRDYPQEPPHFGWDYDSLQFLANQLINGKGQQPFFTFFFSGTTHEPFPRLPAEFEIYPHHQRQESGYLNALRYSDWSLQQFFNRIENEPWFKDTIFIFSADHTLNLLKDNPSCASNDKQCETATAISNEDFHIPLLIYTPDGSLAPVRHSSLASQYDLLPTMVDLLGFKEKIHTFGHSLFDTQQKDFVYLFQNDLLGMSTANQWLFFNEKGIQAQSGALDENTLEHLHRLKLKLQYADELIRHNKWAD</sequence>
<dbReference type="EMBL" id="JAAGYR010000008">
    <property type="protein sequence ID" value="NEN75758.1"/>
    <property type="molecule type" value="Genomic_DNA"/>
</dbReference>
<evidence type="ECO:0000256" key="4">
    <source>
        <dbReference type="ARBA" id="ARBA00022989"/>
    </source>
</evidence>
<reference evidence="11 12" key="1">
    <citation type="submission" date="2020-02" db="EMBL/GenBank/DDBJ databases">
        <title>Pelistega sp. NLN82 were isolated from wild rodents of the Hainan Island.</title>
        <authorList>
            <person name="Niu N."/>
            <person name="Zhou J."/>
        </authorList>
    </citation>
    <scope>NUCLEOTIDE SEQUENCE [LARGE SCALE GENOMIC DNA]</scope>
    <source>
        <strain evidence="11 12">NLN82</strain>
    </source>
</reference>
<keyword evidence="12" id="KW-1185">Reference proteome</keyword>
<evidence type="ECO:0000256" key="5">
    <source>
        <dbReference type="ARBA" id="ARBA00023136"/>
    </source>
</evidence>
<proteinExistence type="predicted"/>
<evidence type="ECO:0000256" key="6">
    <source>
        <dbReference type="PIRSR" id="PIRSR005091-1"/>
    </source>
</evidence>
<feature type="transmembrane region" description="Helical" evidence="9">
    <location>
        <begin position="85"/>
        <end position="104"/>
    </location>
</feature>
<evidence type="ECO:0000256" key="9">
    <source>
        <dbReference type="SAM" id="Phobius"/>
    </source>
</evidence>
<feature type="binding site" evidence="8">
    <location>
        <position position="498"/>
    </location>
    <ligand>
        <name>Mn(2+)</name>
        <dbReference type="ChEBI" id="CHEBI:29035"/>
    </ligand>
</feature>
<evidence type="ECO:0000259" key="10">
    <source>
        <dbReference type="Pfam" id="PF00884"/>
    </source>
</evidence>
<comment type="subcellular location">
    <subcellularLocation>
        <location evidence="1">Cell membrane</location>
        <topology evidence="1">Multi-pass membrane protein</topology>
    </subcellularLocation>
</comment>
<evidence type="ECO:0000256" key="8">
    <source>
        <dbReference type="PIRSR" id="PIRSR005091-3"/>
    </source>
</evidence>
<feature type="binding site" evidence="8">
    <location>
        <position position="499"/>
    </location>
    <ligand>
        <name>Mn(2+)</name>
        <dbReference type="ChEBI" id="CHEBI:29035"/>
    </ligand>
</feature>
<dbReference type="InterPro" id="IPR017850">
    <property type="entry name" value="Alkaline_phosphatase_core_sf"/>
</dbReference>
<keyword evidence="3 9" id="KW-0812">Transmembrane</keyword>
<name>A0A6L9Y7L0_9BURK</name>
<dbReference type="InterPro" id="IPR050448">
    <property type="entry name" value="OpgB/LTA_synthase_biosynth"/>
</dbReference>
<evidence type="ECO:0000313" key="11">
    <source>
        <dbReference type="EMBL" id="NEN75758.1"/>
    </source>
</evidence>
<dbReference type="CDD" id="cd16015">
    <property type="entry name" value="LTA_synthase"/>
    <property type="match status" value="1"/>
</dbReference>
<dbReference type="Gene3D" id="3.40.720.10">
    <property type="entry name" value="Alkaline Phosphatase, subunit A"/>
    <property type="match status" value="1"/>
</dbReference>
<feature type="binding site" evidence="7">
    <location>
        <position position="441"/>
    </location>
    <ligand>
        <name>substrate</name>
    </ligand>
</feature>
<dbReference type="GO" id="GO:0016787">
    <property type="term" value="F:hydrolase activity"/>
    <property type="evidence" value="ECO:0007669"/>
    <property type="project" value="UniProtKB-KW"/>
</dbReference>
<evidence type="ECO:0000313" key="12">
    <source>
        <dbReference type="Proteomes" id="UP000477651"/>
    </source>
</evidence>
<dbReference type="SUPFAM" id="SSF53649">
    <property type="entry name" value="Alkaline phosphatase-like"/>
    <property type="match status" value="1"/>
</dbReference>
<dbReference type="AlphaFoldDB" id="A0A6L9Y7L0"/>
<keyword evidence="7" id="KW-0479">Metal-binding</keyword>
<dbReference type="PANTHER" id="PTHR47371:SF3">
    <property type="entry name" value="PHOSPHOGLYCEROL TRANSFERASE I"/>
    <property type="match status" value="1"/>
</dbReference>
<dbReference type="GO" id="GO:0005886">
    <property type="term" value="C:plasma membrane"/>
    <property type="evidence" value="ECO:0007669"/>
    <property type="project" value="UniProtKB-SubCell"/>
</dbReference>
<feature type="active site" evidence="6">
    <location>
        <position position="321"/>
    </location>
</feature>
<accession>A0A6L9Y7L0</accession>
<gene>
    <name evidence="11" type="ORF">F9B74_05375</name>
</gene>
<keyword evidence="11" id="KW-0808">Transferase</keyword>
<keyword evidence="5 9" id="KW-0472">Membrane</keyword>
<dbReference type="PANTHER" id="PTHR47371">
    <property type="entry name" value="LIPOTEICHOIC ACID SYNTHASE"/>
    <property type="match status" value="1"/>
</dbReference>
<evidence type="ECO:0000256" key="1">
    <source>
        <dbReference type="ARBA" id="ARBA00004651"/>
    </source>
</evidence>
<feature type="transmembrane region" description="Helical" evidence="9">
    <location>
        <begin position="53"/>
        <end position="73"/>
    </location>
</feature>
<dbReference type="Pfam" id="PF00884">
    <property type="entry name" value="Sulfatase"/>
    <property type="match status" value="1"/>
</dbReference>
<organism evidence="11 12">
    <name type="scientific">Pelistega ratti</name>
    <dbReference type="NCBI Taxonomy" id="2652177"/>
    <lineage>
        <taxon>Bacteria</taxon>
        <taxon>Pseudomonadati</taxon>
        <taxon>Pseudomonadota</taxon>
        <taxon>Betaproteobacteria</taxon>
        <taxon>Burkholderiales</taxon>
        <taxon>Alcaligenaceae</taxon>
        <taxon>Pelistega</taxon>
    </lineage>
</organism>
<keyword evidence="11" id="KW-0378">Hydrolase</keyword>
<feature type="transmembrane region" description="Helical" evidence="9">
    <location>
        <begin position="145"/>
        <end position="164"/>
    </location>
</feature>
<dbReference type="PIRSF" id="PIRSF005091">
    <property type="entry name" value="Mmb_sulf_HI1246"/>
    <property type="match status" value="1"/>
</dbReference>
<dbReference type="InterPro" id="IPR000917">
    <property type="entry name" value="Sulfatase_N"/>
</dbReference>
<dbReference type="InterPro" id="IPR012160">
    <property type="entry name" value="LtaS-like"/>
</dbReference>
<protein>
    <submittedName>
        <fullName evidence="11">Sulfatase-like hydrolase/transferase</fullName>
    </submittedName>
</protein>
<feature type="transmembrane region" description="Helical" evidence="9">
    <location>
        <begin position="176"/>
        <end position="197"/>
    </location>
</feature>
<dbReference type="GO" id="GO:0046872">
    <property type="term" value="F:metal ion binding"/>
    <property type="evidence" value="ECO:0007669"/>
    <property type="project" value="UniProtKB-KW"/>
</dbReference>
<dbReference type="RefSeq" id="WP_163764352.1">
    <property type="nucleotide sequence ID" value="NZ_JAAGYR010000008.1"/>
</dbReference>
<feature type="binding site" evidence="8">
    <location>
        <position position="280"/>
    </location>
    <ligand>
        <name>Mn(2+)</name>
        <dbReference type="ChEBI" id="CHEBI:29035"/>
    </ligand>
</feature>